<evidence type="ECO:0000256" key="7">
    <source>
        <dbReference type="SAM" id="MobiDB-lite"/>
    </source>
</evidence>
<comment type="caution">
    <text evidence="10">The sequence shown here is derived from an EMBL/GenBank/DDBJ whole genome shotgun (WGS) entry which is preliminary data.</text>
</comment>
<evidence type="ECO:0000256" key="2">
    <source>
        <dbReference type="ARBA" id="ARBA00022490"/>
    </source>
</evidence>
<keyword evidence="4" id="KW-0802">TPR repeat</keyword>
<accession>A0A9D9DU22</accession>
<dbReference type="GO" id="GO:0003677">
    <property type="term" value="F:DNA binding"/>
    <property type="evidence" value="ECO:0007669"/>
    <property type="project" value="InterPro"/>
</dbReference>
<dbReference type="InterPro" id="IPR016032">
    <property type="entry name" value="Sig_transdc_resp-reg_C-effctor"/>
</dbReference>
<feature type="transmembrane region" description="Helical" evidence="8">
    <location>
        <begin position="406"/>
        <end position="427"/>
    </location>
</feature>
<dbReference type="EMBL" id="JADIMZ010000084">
    <property type="protein sequence ID" value="MBO8432703.1"/>
    <property type="molecule type" value="Genomic_DNA"/>
</dbReference>
<feature type="compositionally biased region" description="Basic and acidic residues" evidence="7">
    <location>
        <begin position="618"/>
        <end position="627"/>
    </location>
</feature>
<keyword evidence="2" id="KW-0963">Cytoplasm</keyword>
<proteinExistence type="inferred from homology"/>
<gene>
    <name evidence="10" type="ORF">IAB08_05365</name>
</gene>
<reference evidence="10" key="1">
    <citation type="submission" date="2020-10" db="EMBL/GenBank/DDBJ databases">
        <authorList>
            <person name="Gilroy R."/>
        </authorList>
    </citation>
    <scope>NUCLEOTIDE SEQUENCE</scope>
    <source>
        <strain evidence="10">2889</strain>
    </source>
</reference>
<keyword evidence="8" id="KW-0812">Transmembrane</keyword>
<dbReference type="Proteomes" id="UP000823612">
    <property type="component" value="Unassembled WGS sequence"/>
</dbReference>
<name>A0A9D9DU22_9BACT</name>
<evidence type="ECO:0000256" key="1">
    <source>
        <dbReference type="ARBA" id="ARBA00004496"/>
    </source>
</evidence>
<keyword evidence="3" id="KW-0677">Repeat</keyword>
<dbReference type="InterPro" id="IPR000792">
    <property type="entry name" value="Tscrpt_reg_LuxR_C"/>
</dbReference>
<dbReference type="InterPro" id="IPR019734">
    <property type="entry name" value="TPR_rpt"/>
</dbReference>
<dbReference type="SUPFAM" id="SSF46894">
    <property type="entry name" value="C-terminal effector domain of the bipartite response regulators"/>
    <property type="match status" value="1"/>
</dbReference>
<dbReference type="InterPro" id="IPR011990">
    <property type="entry name" value="TPR-like_helical_dom_sf"/>
</dbReference>
<comment type="subcellular location">
    <subcellularLocation>
        <location evidence="1">Cytoplasm</location>
    </subcellularLocation>
</comment>
<dbReference type="SMART" id="SM00028">
    <property type="entry name" value="TPR"/>
    <property type="match status" value="5"/>
</dbReference>
<evidence type="ECO:0000256" key="8">
    <source>
        <dbReference type="SAM" id="Phobius"/>
    </source>
</evidence>
<dbReference type="PANTHER" id="PTHR46630:SF1">
    <property type="entry name" value="TETRATRICOPEPTIDE REPEAT PROTEIN 29"/>
    <property type="match status" value="1"/>
</dbReference>
<dbReference type="PANTHER" id="PTHR46630">
    <property type="entry name" value="TETRATRICOPEPTIDE REPEAT PROTEIN 29"/>
    <property type="match status" value="1"/>
</dbReference>
<feature type="coiled-coil region" evidence="6">
    <location>
        <begin position="365"/>
        <end position="392"/>
    </location>
</feature>
<reference evidence="10" key="2">
    <citation type="journal article" date="2021" name="PeerJ">
        <title>Extensive microbial diversity within the chicken gut microbiome revealed by metagenomics and culture.</title>
        <authorList>
            <person name="Gilroy R."/>
            <person name="Ravi A."/>
            <person name="Getino M."/>
            <person name="Pursley I."/>
            <person name="Horton D.L."/>
            <person name="Alikhan N.F."/>
            <person name="Baker D."/>
            <person name="Gharbi K."/>
            <person name="Hall N."/>
            <person name="Watson M."/>
            <person name="Adriaenssens E.M."/>
            <person name="Foster-Nyarko E."/>
            <person name="Jarju S."/>
            <person name="Secka A."/>
            <person name="Antonio M."/>
            <person name="Oren A."/>
            <person name="Chaudhuri R.R."/>
            <person name="La Ragione R."/>
            <person name="Hildebrand F."/>
            <person name="Pallen M.J."/>
        </authorList>
    </citation>
    <scope>NUCLEOTIDE SEQUENCE</scope>
    <source>
        <strain evidence="10">2889</strain>
    </source>
</reference>
<feature type="domain" description="HTH luxR-type" evidence="9">
    <location>
        <begin position="555"/>
        <end position="582"/>
    </location>
</feature>
<evidence type="ECO:0000256" key="6">
    <source>
        <dbReference type="SAM" id="Coils"/>
    </source>
</evidence>
<keyword evidence="8" id="KW-1133">Transmembrane helix</keyword>
<keyword evidence="6" id="KW-0175">Coiled coil</keyword>
<dbReference type="Gene3D" id="1.25.40.10">
    <property type="entry name" value="Tetratricopeptide repeat domain"/>
    <property type="match status" value="2"/>
</dbReference>
<evidence type="ECO:0000313" key="10">
    <source>
        <dbReference type="EMBL" id="MBO8432703.1"/>
    </source>
</evidence>
<dbReference type="AlphaFoldDB" id="A0A9D9DU22"/>
<dbReference type="GO" id="GO:0006355">
    <property type="term" value="P:regulation of DNA-templated transcription"/>
    <property type="evidence" value="ECO:0007669"/>
    <property type="project" value="InterPro"/>
</dbReference>
<dbReference type="Pfam" id="PF13424">
    <property type="entry name" value="TPR_12"/>
    <property type="match status" value="1"/>
</dbReference>
<dbReference type="InterPro" id="IPR051476">
    <property type="entry name" value="Bac_ResReg_Asp_Phosphatase"/>
</dbReference>
<evidence type="ECO:0000256" key="3">
    <source>
        <dbReference type="ARBA" id="ARBA00022737"/>
    </source>
</evidence>
<evidence type="ECO:0000256" key="5">
    <source>
        <dbReference type="ARBA" id="ARBA00038253"/>
    </source>
</evidence>
<dbReference type="PROSITE" id="PS00622">
    <property type="entry name" value="HTH_LUXR_1"/>
    <property type="match status" value="1"/>
</dbReference>
<sequence length="627" mass="71919">MPKPTGNLNAKEMLCYIVSVMLTFFFSSGLCLGNPRHNEADSFAVYDRALSFQSRISLDSQIAISKQAENYAIRKENVYKRYFYAVRRGFLYFSLDSNKYCEQINQKVIPDLERIMDEHPSPQWKSLLVESYSNLALSLVYGEKTDSALRIYQHLYSRFEQDSNASLRAKCLNGIGATFAYRSYIDIALKYFKHALQEYEDARDQRGIYLACSNIGTAYLDKQMYKEALPYCTRSYQIVEAENYQGTEAITSRLAMGYIYAGLGQFNIANQYFSEALERTRQGNYYHLEGFVTMAYAKSLLQEGKHAQCLRLASEQLKRLDGEKKFSLQADLLKLLSQCHEEMGNEKEALGCLRQAMTMVDSSFAAEQSQSLLQLELEYNNYRHEQEHLANQNDLVLTRLKAQNRMLWIFGLSGISAILALSIIFLIRHFSKVQKQSEQIKADSEKKLQKAGETIEQKNKELATNTLRFLRLNHLQNAILENLKTLKTAFTLRGKEKSIVCEIENLAKQIASEKEWKDFEFYFEQVDKGFLAKLSKVCPDLTSNEKHLCVLFNLGLSNRDVANLTGRTLQSIGMAKFRLKNKLKLENSEDIVAFLQSLDYPMPQSPIPNDSKMAEAASPRERIGMDE</sequence>
<protein>
    <submittedName>
        <fullName evidence="10">Tetratricopeptide repeat protein</fullName>
    </submittedName>
</protein>
<feature type="region of interest" description="Disordered" evidence="7">
    <location>
        <begin position="604"/>
        <end position="627"/>
    </location>
</feature>
<evidence type="ECO:0000259" key="9">
    <source>
        <dbReference type="PROSITE" id="PS00622"/>
    </source>
</evidence>
<organism evidence="10 11">
    <name type="scientific">Candidatus Pullibacteroides excrementavium</name>
    <dbReference type="NCBI Taxonomy" id="2840905"/>
    <lineage>
        <taxon>Bacteria</taxon>
        <taxon>Pseudomonadati</taxon>
        <taxon>Bacteroidota</taxon>
        <taxon>Bacteroidia</taxon>
        <taxon>Bacteroidales</taxon>
        <taxon>Candidatus Pullibacteroides</taxon>
    </lineage>
</organism>
<evidence type="ECO:0000256" key="4">
    <source>
        <dbReference type="ARBA" id="ARBA00022803"/>
    </source>
</evidence>
<dbReference type="SUPFAM" id="SSF48452">
    <property type="entry name" value="TPR-like"/>
    <property type="match status" value="2"/>
</dbReference>
<evidence type="ECO:0000313" key="11">
    <source>
        <dbReference type="Proteomes" id="UP000823612"/>
    </source>
</evidence>
<dbReference type="GO" id="GO:0005737">
    <property type="term" value="C:cytoplasm"/>
    <property type="evidence" value="ECO:0007669"/>
    <property type="project" value="UniProtKB-SubCell"/>
</dbReference>
<comment type="similarity">
    <text evidence="5">Belongs to the Rap family.</text>
</comment>
<keyword evidence="8" id="KW-0472">Membrane</keyword>